<keyword evidence="1" id="KW-0812">Transmembrane</keyword>
<keyword evidence="3" id="KW-1185">Reference proteome</keyword>
<dbReference type="RefSeq" id="WP_129232081.1">
    <property type="nucleotide sequence ID" value="NZ_SDPO01000003.1"/>
</dbReference>
<dbReference type="AlphaFoldDB" id="A0A4Q2JNL1"/>
<dbReference type="OrthoDB" id="4936454at2"/>
<reference evidence="2 3" key="1">
    <citation type="submission" date="2019-01" db="EMBL/GenBank/DDBJ databases">
        <authorList>
            <person name="Li J."/>
        </authorList>
    </citation>
    <scope>NUCLEOTIDE SEQUENCE [LARGE SCALE GENOMIC DNA]</scope>
    <source>
        <strain evidence="2 3">CCUG 35506</strain>
    </source>
</reference>
<evidence type="ECO:0000256" key="1">
    <source>
        <dbReference type="SAM" id="Phobius"/>
    </source>
</evidence>
<dbReference type="EMBL" id="SDPO01000003">
    <property type="protein sequence ID" value="RXZ47740.1"/>
    <property type="molecule type" value="Genomic_DNA"/>
</dbReference>
<dbReference type="Proteomes" id="UP000292935">
    <property type="component" value="Unassembled WGS sequence"/>
</dbReference>
<evidence type="ECO:0000313" key="2">
    <source>
        <dbReference type="EMBL" id="RXZ47740.1"/>
    </source>
</evidence>
<proteinExistence type="predicted"/>
<feature type="transmembrane region" description="Helical" evidence="1">
    <location>
        <begin position="37"/>
        <end position="59"/>
    </location>
</feature>
<organism evidence="2 3">
    <name type="scientific">Agromyces fucosus</name>
    <dbReference type="NCBI Taxonomy" id="41985"/>
    <lineage>
        <taxon>Bacteria</taxon>
        <taxon>Bacillati</taxon>
        <taxon>Actinomycetota</taxon>
        <taxon>Actinomycetes</taxon>
        <taxon>Micrococcales</taxon>
        <taxon>Microbacteriaceae</taxon>
        <taxon>Agromyces</taxon>
    </lineage>
</organism>
<sequence length="167" mass="17098">MTPPEMRPERDAAIRAMLIDHVRTEPVAQAKRRRRRVLGWSGIGVLAIGVAATAGAVLLQPAAVSNTELVLCMSEAERAADGSYPGSSATIASPSGAGRVADAVGLCSLMWEQGVFDEGFDPTSASNPPGRVPDELQACVMADGTAAVVPSSNASICAALGLAPLDD</sequence>
<keyword evidence="1" id="KW-1133">Transmembrane helix</keyword>
<keyword evidence="1" id="KW-0472">Membrane</keyword>
<comment type="caution">
    <text evidence="2">The sequence shown here is derived from an EMBL/GenBank/DDBJ whole genome shotgun (WGS) entry which is preliminary data.</text>
</comment>
<gene>
    <name evidence="2" type="ORF">ESP57_14500</name>
</gene>
<accession>A0A4Q2JNL1</accession>
<protein>
    <submittedName>
        <fullName evidence="2">Uncharacterized protein</fullName>
    </submittedName>
</protein>
<evidence type="ECO:0000313" key="3">
    <source>
        <dbReference type="Proteomes" id="UP000292935"/>
    </source>
</evidence>
<name>A0A4Q2JNL1_9MICO</name>